<proteinExistence type="predicted"/>
<keyword evidence="2" id="KW-1185">Reference proteome</keyword>
<organism evidence="1 2">
    <name type="scientific">Microbacterium aquilitoris</name>
    <dbReference type="NCBI Taxonomy" id="3067307"/>
    <lineage>
        <taxon>Bacteria</taxon>
        <taxon>Bacillati</taxon>
        <taxon>Actinomycetota</taxon>
        <taxon>Actinomycetes</taxon>
        <taxon>Micrococcales</taxon>
        <taxon>Microbacteriaceae</taxon>
        <taxon>Microbacterium</taxon>
    </lineage>
</organism>
<evidence type="ECO:0000313" key="2">
    <source>
        <dbReference type="Proteomes" id="UP001262835"/>
    </source>
</evidence>
<dbReference type="Proteomes" id="UP001262835">
    <property type="component" value="Unassembled WGS sequence"/>
</dbReference>
<evidence type="ECO:0000313" key="1">
    <source>
        <dbReference type="EMBL" id="MDT3331382.1"/>
    </source>
</evidence>
<dbReference type="EMBL" id="JAUZVT010000002">
    <property type="protein sequence ID" value="MDT3331382.1"/>
    <property type="molecule type" value="Genomic_DNA"/>
</dbReference>
<gene>
    <name evidence="1" type="ORF">Q9S78_11955</name>
</gene>
<comment type="caution">
    <text evidence="1">The sequence shown here is derived from an EMBL/GenBank/DDBJ whole genome shotgun (WGS) entry which is preliminary data.</text>
</comment>
<reference evidence="1 2" key="1">
    <citation type="submission" date="2023-08" db="EMBL/GenBank/DDBJ databases">
        <title>Microbacterium aquilitoris sp. nov. and Microbacterium gwkjibeachense sp. nov., isolated from beach.</title>
        <authorList>
            <person name="Lee S.D."/>
            <person name="Yang H."/>
            <person name="Kim I."/>
        </authorList>
    </citation>
    <scope>NUCLEOTIDE SEQUENCE [LARGE SCALE GENOMIC DNA]</scope>
    <source>
        <strain evidence="1 2">KSW-18</strain>
    </source>
</reference>
<name>A0ABU3GL08_9MICO</name>
<accession>A0ABU3GL08</accession>
<sequence>MALPKVANDKAQAVALGDAVLGRSDTYWSLADAARRWPSHVHRRWADVPCPKCDLKVVEVLESTQADLMRYRCSSCEWTADSVDDDGLWLDLFTLGEEVEVRPHDPRWLTRPEAARLARATPATVMRWAERSMVRSQLGRYWRDDVVVMAERRAATA</sequence>
<protein>
    <submittedName>
        <fullName evidence="1">Uncharacterized protein</fullName>
    </submittedName>
</protein>
<dbReference type="RefSeq" id="WP_311870368.1">
    <property type="nucleotide sequence ID" value="NZ_JAUZVT010000002.1"/>
</dbReference>